<evidence type="ECO:0000256" key="3">
    <source>
        <dbReference type="ARBA" id="ARBA00023125"/>
    </source>
</evidence>
<dbReference type="InterPro" id="IPR053876">
    <property type="entry name" value="Phage_int_M"/>
</dbReference>
<keyword evidence="2" id="KW-0229">DNA integration</keyword>
<dbReference type="InterPro" id="IPR011010">
    <property type="entry name" value="DNA_brk_join_enz"/>
</dbReference>
<evidence type="ECO:0000313" key="9">
    <source>
        <dbReference type="Proteomes" id="UP000286594"/>
    </source>
</evidence>
<evidence type="ECO:0000256" key="4">
    <source>
        <dbReference type="ARBA" id="ARBA00023172"/>
    </source>
</evidence>
<dbReference type="Gene3D" id="3.30.160.390">
    <property type="entry name" value="Integrase, DNA-binding domain"/>
    <property type="match status" value="1"/>
</dbReference>
<dbReference type="InterPro" id="IPR013762">
    <property type="entry name" value="Integrase-like_cat_sf"/>
</dbReference>
<dbReference type="InterPro" id="IPR010998">
    <property type="entry name" value="Integrase_recombinase_N"/>
</dbReference>
<reference evidence="8 9" key="1">
    <citation type="submission" date="2019-01" db="EMBL/GenBank/DDBJ databases">
        <title>Sinorhodobacter populi sp. nov. isolated from the symptomatic bark tissue of Populus euramericana canker.</title>
        <authorList>
            <person name="Xu G."/>
        </authorList>
    </citation>
    <scope>NUCLEOTIDE SEQUENCE [LARGE SCALE GENOMIC DNA]</scope>
    <source>
        <strain evidence="8 9">CCTCC AB2012026</strain>
    </source>
</reference>
<dbReference type="SUPFAM" id="SSF56349">
    <property type="entry name" value="DNA breaking-rejoining enzymes"/>
    <property type="match status" value="1"/>
</dbReference>
<dbReference type="PANTHER" id="PTHR30629">
    <property type="entry name" value="PROPHAGE INTEGRASE"/>
    <property type="match status" value="1"/>
</dbReference>
<feature type="domain" description="Tyr recombinase" evidence="6">
    <location>
        <begin position="206"/>
        <end position="393"/>
    </location>
</feature>
<dbReference type="Pfam" id="PF22022">
    <property type="entry name" value="Phage_int_M"/>
    <property type="match status" value="1"/>
</dbReference>
<protein>
    <submittedName>
        <fullName evidence="8">Site-specific integrase</fullName>
    </submittedName>
</protein>
<dbReference type="InterPro" id="IPR044068">
    <property type="entry name" value="CB"/>
</dbReference>
<dbReference type="Gene3D" id="1.10.150.130">
    <property type="match status" value="1"/>
</dbReference>
<dbReference type="PROSITE" id="PS51900">
    <property type="entry name" value="CB"/>
    <property type="match status" value="1"/>
</dbReference>
<keyword evidence="4" id="KW-0233">DNA recombination</keyword>
<dbReference type="Pfam" id="PF00589">
    <property type="entry name" value="Phage_integrase"/>
    <property type="match status" value="1"/>
</dbReference>
<dbReference type="Pfam" id="PF13356">
    <property type="entry name" value="Arm-DNA-bind_3"/>
    <property type="match status" value="1"/>
</dbReference>
<evidence type="ECO:0000256" key="5">
    <source>
        <dbReference type="PROSITE-ProRule" id="PRU01248"/>
    </source>
</evidence>
<dbReference type="GO" id="GO:0003677">
    <property type="term" value="F:DNA binding"/>
    <property type="evidence" value="ECO:0007669"/>
    <property type="project" value="UniProtKB-UniRule"/>
</dbReference>
<evidence type="ECO:0000313" key="8">
    <source>
        <dbReference type="EMBL" id="RWR44969.1"/>
    </source>
</evidence>
<dbReference type="GO" id="GO:0006310">
    <property type="term" value="P:DNA recombination"/>
    <property type="evidence" value="ECO:0007669"/>
    <property type="project" value="UniProtKB-KW"/>
</dbReference>
<dbReference type="Gene3D" id="1.10.443.10">
    <property type="entry name" value="Intergrase catalytic core"/>
    <property type="match status" value="1"/>
</dbReference>
<keyword evidence="9" id="KW-1185">Reference proteome</keyword>
<dbReference type="InterPro" id="IPR050808">
    <property type="entry name" value="Phage_Integrase"/>
</dbReference>
<dbReference type="InterPro" id="IPR002104">
    <property type="entry name" value="Integrase_catalytic"/>
</dbReference>
<sequence>MPKSLTAKTVENLKPNPSRRIEIPDPALAGLYLVVQPSGVKSWALRYRFGGKPAKLTLGRWPLMGLADARKAAADTQGRIEEGVNPAAERKRAKADRAEAELTERDKVKTLIEQFDRRHLSKLRDGRGTRQRLNIHVLPVWGEREIQSITRRDVIDLLDGIVDAGTAVTANRIRTILSKFFNWCASRDIIEVPPTLGVKAPVKEYKRDRVLTDDEIRWLWQATGEAAYPFGPMARLLLLTGQRLREVSQMTDAEIDGDVWHLAAERTKNGHPHDVPLTDPVRTTIAGLRRLDSPAGYIFTTTGKTPVSGFSRAMKILNARMNAIASKERGEPVEIPHWIFHDLRRTAATGMARIGIPVRVTEAVLNHVSGTGGGIVAVYQRHDYADEKRKALDAWAGLVEQIVNGKADNVVRIRG</sequence>
<evidence type="ECO:0000256" key="1">
    <source>
        <dbReference type="ARBA" id="ARBA00008857"/>
    </source>
</evidence>
<evidence type="ECO:0000259" key="6">
    <source>
        <dbReference type="PROSITE" id="PS51898"/>
    </source>
</evidence>
<dbReference type="PROSITE" id="PS51898">
    <property type="entry name" value="TYR_RECOMBINASE"/>
    <property type="match status" value="1"/>
</dbReference>
<evidence type="ECO:0000259" key="7">
    <source>
        <dbReference type="PROSITE" id="PS51900"/>
    </source>
</evidence>
<comment type="caution">
    <text evidence="8">The sequence shown here is derived from an EMBL/GenBank/DDBJ whole genome shotgun (WGS) entry which is preliminary data.</text>
</comment>
<accession>A0A443L6Y9</accession>
<dbReference type="Proteomes" id="UP000286594">
    <property type="component" value="Unassembled WGS sequence"/>
</dbReference>
<dbReference type="EMBL" id="SAVB01000027">
    <property type="protein sequence ID" value="RWR44969.1"/>
    <property type="molecule type" value="Genomic_DNA"/>
</dbReference>
<gene>
    <name evidence="8" type="ORF">EOW65_17645</name>
</gene>
<evidence type="ECO:0000256" key="2">
    <source>
        <dbReference type="ARBA" id="ARBA00022908"/>
    </source>
</evidence>
<feature type="domain" description="Core-binding (CB)" evidence="7">
    <location>
        <begin position="106"/>
        <end position="185"/>
    </location>
</feature>
<keyword evidence="3 5" id="KW-0238">DNA-binding</keyword>
<dbReference type="GO" id="GO:0015074">
    <property type="term" value="P:DNA integration"/>
    <property type="evidence" value="ECO:0007669"/>
    <property type="project" value="UniProtKB-KW"/>
</dbReference>
<dbReference type="InterPro" id="IPR025166">
    <property type="entry name" value="Integrase_DNA_bind_dom"/>
</dbReference>
<dbReference type="OrthoDB" id="7615137at2"/>
<proteinExistence type="inferred from homology"/>
<comment type="similarity">
    <text evidence="1">Belongs to the 'phage' integrase family.</text>
</comment>
<organism evidence="8 9">
    <name type="scientific">Paenirhodobacter ferrireducens</name>
    <dbReference type="NCBI Taxonomy" id="1215032"/>
    <lineage>
        <taxon>Bacteria</taxon>
        <taxon>Pseudomonadati</taxon>
        <taxon>Pseudomonadota</taxon>
        <taxon>Alphaproteobacteria</taxon>
        <taxon>Rhodobacterales</taxon>
        <taxon>Rhodobacter group</taxon>
        <taxon>Paenirhodobacter</taxon>
    </lineage>
</organism>
<dbReference type="PANTHER" id="PTHR30629:SF2">
    <property type="entry name" value="PROPHAGE INTEGRASE INTS-RELATED"/>
    <property type="match status" value="1"/>
</dbReference>
<name>A0A443L6Y9_9RHOB</name>
<dbReference type="InterPro" id="IPR038488">
    <property type="entry name" value="Integrase_DNA-bd_sf"/>
</dbReference>
<dbReference type="CDD" id="cd00801">
    <property type="entry name" value="INT_P4_C"/>
    <property type="match status" value="1"/>
</dbReference>
<dbReference type="AlphaFoldDB" id="A0A443L6Y9"/>
<dbReference type="RefSeq" id="WP_128151661.1">
    <property type="nucleotide sequence ID" value="NZ_SAVB01000027.1"/>
</dbReference>